<feature type="non-terminal residue" evidence="1">
    <location>
        <position position="29"/>
    </location>
</feature>
<evidence type="ECO:0000313" key="2">
    <source>
        <dbReference type="Proteomes" id="UP000265520"/>
    </source>
</evidence>
<dbReference type="EMBL" id="LXQA010998324">
    <property type="protein sequence ID" value="MCI80548.1"/>
    <property type="molecule type" value="Genomic_DNA"/>
</dbReference>
<keyword evidence="2" id="KW-1185">Reference proteome</keyword>
<dbReference type="Proteomes" id="UP000265520">
    <property type="component" value="Unassembled WGS sequence"/>
</dbReference>
<name>A0A392UX39_9FABA</name>
<accession>A0A392UX39</accession>
<proteinExistence type="predicted"/>
<sequence length="29" mass="3408">MSYPGLWTWGAHVLDWANWPKYSPSRIMG</sequence>
<protein>
    <submittedName>
        <fullName evidence="1">Uncharacterized protein</fullName>
    </submittedName>
</protein>
<reference evidence="1 2" key="1">
    <citation type="journal article" date="2018" name="Front. Plant Sci.">
        <title>Red Clover (Trifolium pratense) and Zigzag Clover (T. medium) - A Picture of Genomic Similarities and Differences.</title>
        <authorList>
            <person name="Dluhosova J."/>
            <person name="Istvanek J."/>
            <person name="Nedelnik J."/>
            <person name="Repkova J."/>
        </authorList>
    </citation>
    <scope>NUCLEOTIDE SEQUENCE [LARGE SCALE GENOMIC DNA]</scope>
    <source>
        <strain evidence="2">cv. 10/8</strain>
        <tissue evidence="1">Leaf</tissue>
    </source>
</reference>
<dbReference type="AlphaFoldDB" id="A0A392UX39"/>
<organism evidence="1 2">
    <name type="scientific">Trifolium medium</name>
    <dbReference type="NCBI Taxonomy" id="97028"/>
    <lineage>
        <taxon>Eukaryota</taxon>
        <taxon>Viridiplantae</taxon>
        <taxon>Streptophyta</taxon>
        <taxon>Embryophyta</taxon>
        <taxon>Tracheophyta</taxon>
        <taxon>Spermatophyta</taxon>
        <taxon>Magnoliopsida</taxon>
        <taxon>eudicotyledons</taxon>
        <taxon>Gunneridae</taxon>
        <taxon>Pentapetalae</taxon>
        <taxon>rosids</taxon>
        <taxon>fabids</taxon>
        <taxon>Fabales</taxon>
        <taxon>Fabaceae</taxon>
        <taxon>Papilionoideae</taxon>
        <taxon>50 kb inversion clade</taxon>
        <taxon>NPAAA clade</taxon>
        <taxon>Hologalegina</taxon>
        <taxon>IRL clade</taxon>
        <taxon>Trifolieae</taxon>
        <taxon>Trifolium</taxon>
    </lineage>
</organism>
<evidence type="ECO:0000313" key="1">
    <source>
        <dbReference type="EMBL" id="MCI80548.1"/>
    </source>
</evidence>
<comment type="caution">
    <text evidence="1">The sequence shown here is derived from an EMBL/GenBank/DDBJ whole genome shotgun (WGS) entry which is preliminary data.</text>
</comment>